<evidence type="ECO:0000313" key="2">
    <source>
        <dbReference type="EMBL" id="GLQ93208.1"/>
    </source>
</evidence>
<name>A0ABQ5XRS9_9GAMM</name>
<feature type="region of interest" description="Disordered" evidence="1">
    <location>
        <begin position="70"/>
        <end position="89"/>
    </location>
</feature>
<protein>
    <submittedName>
        <fullName evidence="2">Uncharacterized protein</fullName>
    </submittedName>
</protein>
<gene>
    <name evidence="2" type="ORF">GCM10007901_21590</name>
</gene>
<proteinExistence type="predicted"/>
<evidence type="ECO:0000313" key="3">
    <source>
        <dbReference type="Proteomes" id="UP001156670"/>
    </source>
</evidence>
<reference evidence="3" key="1">
    <citation type="journal article" date="2019" name="Int. J. Syst. Evol. Microbiol.">
        <title>The Global Catalogue of Microorganisms (GCM) 10K type strain sequencing project: providing services to taxonomists for standard genome sequencing and annotation.</title>
        <authorList>
            <consortium name="The Broad Institute Genomics Platform"/>
            <consortium name="The Broad Institute Genome Sequencing Center for Infectious Disease"/>
            <person name="Wu L."/>
            <person name="Ma J."/>
        </authorList>
    </citation>
    <scope>NUCLEOTIDE SEQUENCE [LARGE SCALE GENOMIC DNA]</scope>
    <source>
        <strain evidence="3">NBRC 111980</strain>
    </source>
</reference>
<comment type="caution">
    <text evidence="2">The sequence shown here is derived from an EMBL/GenBank/DDBJ whole genome shotgun (WGS) entry which is preliminary data.</text>
</comment>
<keyword evidence="3" id="KW-1185">Reference proteome</keyword>
<accession>A0ABQ5XRS9</accession>
<evidence type="ECO:0000256" key="1">
    <source>
        <dbReference type="SAM" id="MobiDB-lite"/>
    </source>
</evidence>
<dbReference type="EMBL" id="BSOB01000017">
    <property type="protein sequence ID" value="GLQ93208.1"/>
    <property type="molecule type" value="Genomic_DNA"/>
</dbReference>
<organism evidence="2 3">
    <name type="scientific">Dyella acidisoli</name>
    <dbReference type="NCBI Taxonomy" id="1867834"/>
    <lineage>
        <taxon>Bacteria</taxon>
        <taxon>Pseudomonadati</taxon>
        <taxon>Pseudomonadota</taxon>
        <taxon>Gammaproteobacteria</taxon>
        <taxon>Lysobacterales</taxon>
        <taxon>Rhodanobacteraceae</taxon>
        <taxon>Dyella</taxon>
    </lineage>
</organism>
<dbReference type="Proteomes" id="UP001156670">
    <property type="component" value="Unassembled WGS sequence"/>
</dbReference>
<sequence length="89" mass="10156">MPYYKIGNARDDDCYISEPILTNERSDPASYVIVTWSGTRKPIQDNENKRKGGCRFFGACRQEKAYCDRKSTARGSSDARVGYPTQQHE</sequence>